<sequence>MKTQADKQRSPRTFEVDDSVYLKLQSYIQTSVARRANHKLAFKYYGPYQVNAKINDAAYKLDLPPHSQVHPVFHVSQLRHCLRPGTLSNSTLPHHTDAPVVPVAVLQHRWRKKNGAMVEQVRVRWSDEAAFRDTWEDKAALQARFPAAEAWGQASSQGGGDDSAPNPTHTSQAADERDPIGSDPVAAPRPTRERRPNPLATGPQWTK</sequence>
<proteinExistence type="predicted"/>
<dbReference type="SUPFAM" id="SSF54160">
    <property type="entry name" value="Chromo domain-like"/>
    <property type="match status" value="1"/>
</dbReference>
<dbReference type="InterPro" id="IPR016197">
    <property type="entry name" value="Chromo-like_dom_sf"/>
</dbReference>
<evidence type="ECO:0000256" key="1">
    <source>
        <dbReference type="SAM" id="MobiDB-lite"/>
    </source>
</evidence>
<dbReference type="InterPro" id="IPR056924">
    <property type="entry name" value="SH3_Tf2-1"/>
</dbReference>
<dbReference type="EMBL" id="LS480641">
    <property type="protein sequence ID" value="SPT19920.1"/>
    <property type="molecule type" value="Genomic_DNA"/>
</dbReference>
<dbReference type="PANTHER" id="PTHR46148:SF52">
    <property type="entry name" value="OS04G0603800 PROTEIN"/>
    <property type="match status" value="1"/>
</dbReference>
<evidence type="ECO:0000313" key="3">
    <source>
        <dbReference type="EMBL" id="SPT19920.1"/>
    </source>
</evidence>
<evidence type="ECO:0000259" key="2">
    <source>
        <dbReference type="Pfam" id="PF24626"/>
    </source>
</evidence>
<name>A0A7H4LMT2_WHEAT</name>
<evidence type="ECO:0000313" key="4">
    <source>
        <dbReference type="Proteomes" id="UP000280104"/>
    </source>
</evidence>
<feature type="region of interest" description="Disordered" evidence="1">
    <location>
        <begin position="149"/>
        <end position="207"/>
    </location>
</feature>
<accession>A0A7H4LMT2</accession>
<dbReference type="Proteomes" id="UP000280104">
    <property type="component" value="Chromosome II"/>
</dbReference>
<reference evidence="3 4" key="1">
    <citation type="submission" date="2018-05" db="EMBL/GenBank/DDBJ databases">
        <authorList>
            <person name="Thind KAUR A."/>
        </authorList>
    </citation>
    <scope>NUCLEOTIDE SEQUENCE [LARGE SCALE GENOMIC DNA]</scope>
</reference>
<dbReference type="Pfam" id="PF24626">
    <property type="entry name" value="SH3_Tf2-1"/>
    <property type="match status" value="1"/>
</dbReference>
<dbReference type="AlphaFoldDB" id="A0A7H4LMT2"/>
<dbReference type="PANTHER" id="PTHR46148">
    <property type="entry name" value="CHROMO DOMAIN-CONTAINING PROTEIN"/>
    <property type="match status" value="1"/>
</dbReference>
<protein>
    <recommendedName>
        <fullName evidence="2">Tf2-1-like SH3-like domain-containing protein</fullName>
    </recommendedName>
</protein>
<organism evidence="3 4">
    <name type="scientific">Triticum aestivum</name>
    <name type="common">Wheat</name>
    <dbReference type="NCBI Taxonomy" id="4565"/>
    <lineage>
        <taxon>Eukaryota</taxon>
        <taxon>Viridiplantae</taxon>
        <taxon>Streptophyta</taxon>
        <taxon>Embryophyta</taxon>
        <taxon>Tracheophyta</taxon>
        <taxon>Spermatophyta</taxon>
        <taxon>Magnoliopsida</taxon>
        <taxon>Liliopsida</taxon>
        <taxon>Poales</taxon>
        <taxon>Poaceae</taxon>
        <taxon>BOP clade</taxon>
        <taxon>Pooideae</taxon>
        <taxon>Triticodae</taxon>
        <taxon>Triticeae</taxon>
        <taxon>Triticinae</taxon>
        <taxon>Triticum</taxon>
    </lineage>
</organism>
<gene>
    <name evidence="3" type="ORF">CAMPLR22A2D_LOCUS4546</name>
</gene>
<feature type="domain" description="Tf2-1-like SH3-like" evidence="2">
    <location>
        <begin position="18"/>
        <end position="81"/>
    </location>
</feature>